<dbReference type="Pfam" id="PF01979">
    <property type="entry name" value="Amidohydro_1"/>
    <property type="match status" value="1"/>
</dbReference>
<name>A0A5J4JEJ3_9BACI</name>
<dbReference type="InterPro" id="IPR050138">
    <property type="entry name" value="DHOase/Allantoinase_Hydrolase"/>
</dbReference>
<comment type="caution">
    <text evidence="10">The sequence shown here is derived from an EMBL/GenBank/DDBJ whole genome shotgun (WGS) entry which is preliminary data.</text>
</comment>
<organism evidence="10 11">
    <name type="scientific">Weizmannia acidilactici</name>
    <dbReference type="NCBI Taxonomy" id="2607726"/>
    <lineage>
        <taxon>Bacteria</taxon>
        <taxon>Bacillati</taxon>
        <taxon>Bacillota</taxon>
        <taxon>Bacilli</taxon>
        <taxon>Bacillales</taxon>
        <taxon>Bacillaceae</taxon>
        <taxon>Heyndrickxia</taxon>
    </lineage>
</organism>
<evidence type="ECO:0000259" key="9">
    <source>
        <dbReference type="Pfam" id="PF01979"/>
    </source>
</evidence>
<dbReference type="AlphaFoldDB" id="A0A5J4JEJ3"/>
<dbReference type="InterPro" id="IPR017593">
    <property type="entry name" value="Allantoinase"/>
</dbReference>
<dbReference type="InterPro" id="IPR006680">
    <property type="entry name" value="Amidohydro-rel"/>
</dbReference>
<dbReference type="InterPro" id="IPR032466">
    <property type="entry name" value="Metal_Hydrolase"/>
</dbReference>
<feature type="binding site" description="via carbamate group" evidence="8">
    <location>
        <position position="148"/>
    </location>
    <ligand>
        <name>Zn(2+)</name>
        <dbReference type="ChEBI" id="CHEBI:29105"/>
        <label>1</label>
    </ligand>
</feature>
<evidence type="ECO:0000256" key="8">
    <source>
        <dbReference type="HAMAP-Rule" id="MF_01645"/>
    </source>
</evidence>
<gene>
    <name evidence="8 10" type="primary">allB</name>
    <name evidence="10" type="ORF">BpJC7_11320</name>
</gene>
<dbReference type="UniPathway" id="UPA00395">
    <property type="reaction ID" value="UER00653"/>
</dbReference>
<feature type="binding site" evidence="8">
    <location>
        <position position="61"/>
    </location>
    <ligand>
        <name>Zn(2+)</name>
        <dbReference type="ChEBI" id="CHEBI:29105"/>
        <label>1</label>
    </ligand>
</feature>
<comment type="PTM">
    <text evidence="8">Carboxylation allows a single lysine to coordinate two zinc ions.</text>
</comment>
<dbReference type="HAMAP" id="MF_01645">
    <property type="entry name" value="Hydantoinase"/>
    <property type="match status" value="1"/>
</dbReference>
<dbReference type="InterPro" id="IPR011059">
    <property type="entry name" value="Metal-dep_hydrolase_composite"/>
</dbReference>
<keyword evidence="6 8" id="KW-0378">Hydrolase</keyword>
<dbReference type="InterPro" id="IPR002195">
    <property type="entry name" value="Dihydroorotase_CS"/>
</dbReference>
<dbReference type="SUPFAM" id="SSF51556">
    <property type="entry name" value="Metallo-dependent hydrolases"/>
    <property type="match status" value="1"/>
</dbReference>
<dbReference type="InterPro" id="IPR047604">
    <property type="entry name" value="Allantoinase_bact"/>
</dbReference>
<comment type="similarity">
    <text evidence="8">Belongs to the metallo-dependent hydrolases superfamily. Allantoinase family.</text>
</comment>
<feature type="binding site" evidence="8">
    <location>
        <position position="313"/>
    </location>
    <ligand>
        <name>Zn(2+)</name>
        <dbReference type="ChEBI" id="CHEBI:29105"/>
        <label>1</label>
    </ligand>
</feature>
<dbReference type="GO" id="GO:0008270">
    <property type="term" value="F:zinc ion binding"/>
    <property type="evidence" value="ECO:0007669"/>
    <property type="project" value="InterPro"/>
</dbReference>
<dbReference type="GO" id="GO:0006145">
    <property type="term" value="P:purine nucleobase catabolic process"/>
    <property type="evidence" value="ECO:0007669"/>
    <property type="project" value="TreeGrafter"/>
</dbReference>
<keyword evidence="5 8" id="KW-0479">Metal-binding</keyword>
<dbReference type="Gene3D" id="3.20.20.140">
    <property type="entry name" value="Metal-dependent hydrolases"/>
    <property type="match status" value="1"/>
</dbReference>
<dbReference type="NCBIfam" id="NF004839">
    <property type="entry name" value="PRK06189.1"/>
    <property type="match status" value="1"/>
</dbReference>
<evidence type="ECO:0000313" key="10">
    <source>
        <dbReference type="EMBL" id="GER69829.1"/>
    </source>
</evidence>
<reference evidence="10 11" key="1">
    <citation type="submission" date="2019-09" db="EMBL/GenBank/DDBJ databases">
        <title>Draft genome sequence of Bacillus sp. JC-7.</title>
        <authorList>
            <person name="Tanaka N."/>
            <person name="Shiwa Y."/>
            <person name="Fujita N."/>
            <person name="Tanasupawat S."/>
        </authorList>
    </citation>
    <scope>NUCLEOTIDE SEQUENCE [LARGE SCALE GENOMIC DNA]</scope>
    <source>
        <strain evidence="10 11">JC-7</strain>
    </source>
</reference>
<evidence type="ECO:0000256" key="7">
    <source>
        <dbReference type="ARBA" id="ARBA00022833"/>
    </source>
</evidence>
<dbReference type="PANTHER" id="PTHR43668:SF4">
    <property type="entry name" value="ALLANTOINASE"/>
    <property type="match status" value="1"/>
</dbReference>
<dbReference type="NCBIfam" id="TIGR03178">
    <property type="entry name" value="allantoinase"/>
    <property type="match status" value="1"/>
</dbReference>
<feature type="binding site" evidence="8">
    <location>
        <position position="184"/>
    </location>
    <ligand>
        <name>Zn(2+)</name>
        <dbReference type="ChEBI" id="CHEBI:29105"/>
        <label>2</label>
    </ligand>
</feature>
<evidence type="ECO:0000313" key="11">
    <source>
        <dbReference type="Proteomes" id="UP000391919"/>
    </source>
</evidence>
<dbReference type="PROSITE" id="PS00482">
    <property type="entry name" value="DIHYDROOROTASE_1"/>
    <property type="match status" value="1"/>
</dbReference>
<evidence type="ECO:0000256" key="6">
    <source>
        <dbReference type="ARBA" id="ARBA00022801"/>
    </source>
</evidence>
<evidence type="ECO:0000256" key="1">
    <source>
        <dbReference type="ARBA" id="ARBA00002368"/>
    </source>
</evidence>
<evidence type="ECO:0000256" key="2">
    <source>
        <dbReference type="ARBA" id="ARBA00010286"/>
    </source>
</evidence>
<comment type="catalytic activity">
    <reaction evidence="8">
        <text>(S)-allantoin + H2O = allantoate + H(+)</text>
        <dbReference type="Rhea" id="RHEA:17029"/>
        <dbReference type="ChEBI" id="CHEBI:15377"/>
        <dbReference type="ChEBI" id="CHEBI:15378"/>
        <dbReference type="ChEBI" id="CHEBI:15678"/>
        <dbReference type="ChEBI" id="CHEBI:17536"/>
        <dbReference type="EC" id="3.5.2.5"/>
    </reaction>
</comment>
<dbReference type="EMBL" id="BKZQ01000011">
    <property type="protein sequence ID" value="GER69829.1"/>
    <property type="molecule type" value="Genomic_DNA"/>
</dbReference>
<sequence>MANYDLLLRNGFIVLPDEVKQADIAVIDGKIVRIGPKIPGNGQKEIDAAGKYVFPGMIDIHVHFNEPGREDWEGFETGSKMIAAGGGTVFFDMPLNGIPSTVTKEALLQKAEIATQKSVTDFGLWGGLVPGNLADLKDLAESGVIGFKAFLSDSGNPEFERADDFTLLNGMKEIAAFEKILALHSESAAITDWLKQQKEQQGALSADDYLETRPVLAEAEAVERAITYAKLTGCALHFVHISSEAAIQKIEAAKQEGVDVTVETCPHYLLFTHDDLDEKGAVAKCAPPLRQQEEQEKLIQLFIEGKFDMIASDHSPCPYALKDPAVHSLFEAWGGISGGQFTLLSAIELAKKHDIPLTNVAKWTAENPAKRFGLSGKGSIAEGKDADFAVVALDETFTVSEENFFAKHKQSLYTGHTFPCKISMTLSNGEVIYEEGHFKERKGKWLVPQESAFMNPRQNFHSISKSRHEI</sequence>
<dbReference type="GO" id="GO:0050897">
    <property type="term" value="F:cobalt ion binding"/>
    <property type="evidence" value="ECO:0007669"/>
    <property type="project" value="InterPro"/>
</dbReference>
<dbReference type="EC" id="3.5.2.5" evidence="8"/>
<dbReference type="SUPFAM" id="SSF51338">
    <property type="entry name" value="Composite domain of metallo-dependent hydrolases"/>
    <property type="match status" value="1"/>
</dbReference>
<evidence type="ECO:0000256" key="3">
    <source>
        <dbReference type="ARBA" id="ARBA00011881"/>
    </source>
</evidence>
<keyword evidence="11" id="KW-1185">Reference proteome</keyword>
<proteinExistence type="inferred from homology"/>
<comment type="cofactor">
    <cofactor evidence="8">
        <name>Zn(2+)</name>
        <dbReference type="ChEBI" id="CHEBI:29105"/>
    </cofactor>
    <text evidence="8">Binds 2 Zn(2+) ions per subunit.</text>
</comment>
<keyword evidence="4 8" id="KW-0659">Purine metabolism</keyword>
<keyword evidence="7 8" id="KW-0862">Zinc</keyword>
<feature type="binding site" evidence="8">
    <location>
        <position position="240"/>
    </location>
    <ligand>
        <name>Zn(2+)</name>
        <dbReference type="ChEBI" id="CHEBI:29105"/>
        <label>2</label>
    </ligand>
</feature>
<accession>A0A5J4JEJ3</accession>
<feature type="binding site" description="via carbamate group" evidence="8">
    <location>
        <position position="148"/>
    </location>
    <ligand>
        <name>Zn(2+)</name>
        <dbReference type="ChEBI" id="CHEBI:29105"/>
        <label>2</label>
    </ligand>
</feature>
<dbReference type="GO" id="GO:0005737">
    <property type="term" value="C:cytoplasm"/>
    <property type="evidence" value="ECO:0007669"/>
    <property type="project" value="TreeGrafter"/>
</dbReference>
<dbReference type="RefSeq" id="WP_151680691.1">
    <property type="nucleotide sequence ID" value="NZ_BKZP01000021.1"/>
</dbReference>
<feature type="domain" description="Amidohydrolase-related" evidence="9">
    <location>
        <begin position="52"/>
        <end position="431"/>
    </location>
</feature>
<evidence type="ECO:0000256" key="4">
    <source>
        <dbReference type="ARBA" id="ARBA00022631"/>
    </source>
</evidence>
<comment type="function">
    <text evidence="1">Catalyzes the reversible cyclization of carbamoyl aspartate to dihydroorotate.</text>
</comment>
<evidence type="ECO:0000256" key="5">
    <source>
        <dbReference type="ARBA" id="ARBA00022723"/>
    </source>
</evidence>
<comment type="subunit">
    <text evidence="3 8">Homotetramer.</text>
</comment>
<dbReference type="GO" id="GO:0000256">
    <property type="term" value="P:allantoin catabolic process"/>
    <property type="evidence" value="ECO:0007669"/>
    <property type="project" value="UniProtKB-UniRule"/>
</dbReference>
<dbReference type="GO" id="GO:0004038">
    <property type="term" value="F:allantoinase activity"/>
    <property type="evidence" value="ECO:0007669"/>
    <property type="project" value="UniProtKB-UniRule"/>
</dbReference>
<protein>
    <recommendedName>
        <fullName evidence="8">Allantoinase</fullName>
        <ecNumber evidence="8">3.5.2.5</ecNumber>
    </recommendedName>
    <alternativeName>
        <fullName evidence="8">Allantoin-utilizing enzyme</fullName>
    </alternativeName>
</protein>
<comment type="similarity">
    <text evidence="2">Belongs to the metallo-dependent hydrolases superfamily. DHOase family. Class I DHOase subfamily.</text>
</comment>
<feature type="binding site" evidence="8">
    <location>
        <position position="63"/>
    </location>
    <ligand>
        <name>Zn(2+)</name>
        <dbReference type="ChEBI" id="CHEBI:29105"/>
        <label>1</label>
    </ligand>
</feature>
<feature type="modified residue" description="N6-carboxylysine" evidence="8">
    <location>
        <position position="148"/>
    </location>
</feature>
<dbReference type="PANTHER" id="PTHR43668">
    <property type="entry name" value="ALLANTOINASE"/>
    <property type="match status" value="1"/>
</dbReference>
<dbReference type="Proteomes" id="UP000391919">
    <property type="component" value="Unassembled WGS sequence"/>
</dbReference>
<dbReference type="Gene3D" id="2.30.40.10">
    <property type="entry name" value="Urease, subunit C, domain 1"/>
    <property type="match status" value="1"/>
</dbReference>
<comment type="pathway">
    <text evidence="8">Nitrogen metabolism; (S)-allantoin degradation; allantoate from (S)-allantoin: step 1/1.</text>
</comment>
<comment type="function">
    <text evidence="8">Catalyzes the conversion of allantoin (5-ureidohydantoin) to allantoic acid by hydrolytic cleavage of the five-member hydantoin ring.</text>
</comment>